<dbReference type="InterPro" id="IPR003787">
    <property type="entry name" value="Sulphur_relay_DsrE/F-like"/>
</dbReference>
<accession>A0ABV4TZK8</accession>
<dbReference type="SUPFAM" id="SSF75169">
    <property type="entry name" value="DsrEFH-like"/>
    <property type="match status" value="1"/>
</dbReference>
<reference evidence="1 2" key="1">
    <citation type="submission" date="2024-08" db="EMBL/GenBank/DDBJ databases">
        <title>Whole-genome sequencing of halo(alkali)philic microorganisms from hypersaline lakes.</title>
        <authorList>
            <person name="Sorokin D.Y."/>
            <person name="Merkel A.Y."/>
            <person name="Messina E."/>
            <person name="Yakimov M."/>
        </authorList>
    </citation>
    <scope>NUCLEOTIDE SEQUENCE [LARGE SCALE GENOMIC DNA]</scope>
    <source>
        <strain evidence="1 2">Cl-TMA</strain>
    </source>
</reference>
<evidence type="ECO:0000313" key="1">
    <source>
        <dbReference type="EMBL" id="MFA9461996.1"/>
    </source>
</evidence>
<dbReference type="EMBL" id="JBGUAW010000010">
    <property type="protein sequence ID" value="MFA9461996.1"/>
    <property type="molecule type" value="Genomic_DNA"/>
</dbReference>
<dbReference type="InterPro" id="IPR027396">
    <property type="entry name" value="DsrEFH-like"/>
</dbReference>
<proteinExistence type="predicted"/>
<protein>
    <submittedName>
        <fullName evidence="1">DsrE family protein</fullName>
    </submittedName>
</protein>
<dbReference type="Proteomes" id="UP001575181">
    <property type="component" value="Unassembled WGS sequence"/>
</dbReference>
<keyword evidence="2" id="KW-1185">Reference proteome</keyword>
<organism evidence="1 2">
    <name type="scientific">Thiohalorhabdus methylotrophus</name>
    <dbReference type="NCBI Taxonomy" id="3242694"/>
    <lineage>
        <taxon>Bacteria</taxon>
        <taxon>Pseudomonadati</taxon>
        <taxon>Pseudomonadota</taxon>
        <taxon>Gammaproteobacteria</taxon>
        <taxon>Thiohalorhabdales</taxon>
        <taxon>Thiohalorhabdaceae</taxon>
        <taxon>Thiohalorhabdus</taxon>
    </lineage>
</organism>
<name>A0ABV4TZK8_9GAMM</name>
<gene>
    <name evidence="1" type="ORF">ACERLL_14320</name>
</gene>
<dbReference type="Pfam" id="PF02635">
    <property type="entry name" value="DsrE"/>
    <property type="match status" value="1"/>
</dbReference>
<comment type="caution">
    <text evidence="1">The sequence shown here is derived from an EMBL/GenBank/DDBJ whole genome shotgun (WGS) entry which is preliminary data.</text>
</comment>
<sequence length="123" mass="12857">MEETLFLFMSASPVKSPERCATPFYMASVAAALEYRTIMALQMDAVRLFVPGTADGFAALPGGRPIIDFIRDAASAGAELYVCSGSLVAQGIDEADLIPECAGAVGAAWMIEEAGAADLVISY</sequence>
<dbReference type="Gene3D" id="3.40.1260.10">
    <property type="entry name" value="DsrEFH-like"/>
    <property type="match status" value="1"/>
</dbReference>
<evidence type="ECO:0000313" key="2">
    <source>
        <dbReference type="Proteomes" id="UP001575181"/>
    </source>
</evidence>
<dbReference type="RefSeq" id="WP_373656785.1">
    <property type="nucleotide sequence ID" value="NZ_JBGUAW010000010.1"/>
</dbReference>